<dbReference type="Proteomes" id="UP001066276">
    <property type="component" value="Chromosome 2_1"/>
</dbReference>
<protein>
    <submittedName>
        <fullName evidence="1">Uncharacterized protein</fullName>
    </submittedName>
</protein>
<keyword evidence="2" id="KW-1185">Reference proteome</keyword>
<gene>
    <name evidence="1" type="ORF">NDU88_000875</name>
</gene>
<dbReference type="EMBL" id="JANPWB010000003">
    <property type="protein sequence ID" value="KAJ1197012.1"/>
    <property type="molecule type" value="Genomic_DNA"/>
</dbReference>
<sequence>VFSLMHFGSHDTMSMSHKNFNLIFLSFTLSAFSTWHPWKKPQSIPPEGDFTVSTGVYKRYQDSVIQ</sequence>
<comment type="caution">
    <text evidence="1">The sequence shown here is derived from an EMBL/GenBank/DDBJ whole genome shotgun (WGS) entry which is preliminary data.</text>
</comment>
<reference evidence="1" key="1">
    <citation type="journal article" date="2022" name="bioRxiv">
        <title>Sequencing and chromosome-scale assembly of the giantPleurodeles waltlgenome.</title>
        <authorList>
            <person name="Brown T."/>
            <person name="Elewa A."/>
            <person name="Iarovenko S."/>
            <person name="Subramanian E."/>
            <person name="Araus A.J."/>
            <person name="Petzold A."/>
            <person name="Susuki M."/>
            <person name="Suzuki K.-i.T."/>
            <person name="Hayashi T."/>
            <person name="Toyoda A."/>
            <person name="Oliveira C."/>
            <person name="Osipova E."/>
            <person name="Leigh N.D."/>
            <person name="Simon A."/>
            <person name="Yun M.H."/>
        </authorList>
    </citation>
    <scope>NUCLEOTIDE SEQUENCE</scope>
    <source>
        <strain evidence="1">20211129_DDA</strain>
        <tissue evidence="1">Liver</tissue>
    </source>
</reference>
<evidence type="ECO:0000313" key="1">
    <source>
        <dbReference type="EMBL" id="KAJ1197012.1"/>
    </source>
</evidence>
<accession>A0AAV7VA59</accession>
<name>A0AAV7VA59_PLEWA</name>
<feature type="non-terminal residue" evidence="1">
    <location>
        <position position="66"/>
    </location>
</feature>
<proteinExistence type="predicted"/>
<organism evidence="1 2">
    <name type="scientific">Pleurodeles waltl</name>
    <name type="common">Iberian ribbed newt</name>
    <dbReference type="NCBI Taxonomy" id="8319"/>
    <lineage>
        <taxon>Eukaryota</taxon>
        <taxon>Metazoa</taxon>
        <taxon>Chordata</taxon>
        <taxon>Craniata</taxon>
        <taxon>Vertebrata</taxon>
        <taxon>Euteleostomi</taxon>
        <taxon>Amphibia</taxon>
        <taxon>Batrachia</taxon>
        <taxon>Caudata</taxon>
        <taxon>Salamandroidea</taxon>
        <taxon>Salamandridae</taxon>
        <taxon>Pleurodelinae</taxon>
        <taxon>Pleurodeles</taxon>
    </lineage>
</organism>
<evidence type="ECO:0000313" key="2">
    <source>
        <dbReference type="Proteomes" id="UP001066276"/>
    </source>
</evidence>
<dbReference type="AlphaFoldDB" id="A0AAV7VA59"/>
<feature type="non-terminal residue" evidence="1">
    <location>
        <position position="1"/>
    </location>
</feature>